<dbReference type="InterPro" id="IPR009056">
    <property type="entry name" value="Cyt_c-like_dom"/>
</dbReference>
<name>A0A4Q7YPU9_9BACT</name>
<keyword evidence="10" id="KW-1185">Reference proteome</keyword>
<keyword evidence="1" id="KW-0813">Transport</keyword>
<dbReference type="PANTHER" id="PTHR37823:SF4">
    <property type="entry name" value="MENAQUINOL-CYTOCHROME C REDUCTASE CYTOCHROME B_C SUBUNIT"/>
    <property type="match status" value="1"/>
</dbReference>
<evidence type="ECO:0000256" key="3">
    <source>
        <dbReference type="ARBA" id="ARBA00022723"/>
    </source>
</evidence>
<evidence type="ECO:0000256" key="2">
    <source>
        <dbReference type="ARBA" id="ARBA00022617"/>
    </source>
</evidence>
<organism evidence="9 10">
    <name type="scientific">Edaphobacter modestus</name>
    <dbReference type="NCBI Taxonomy" id="388466"/>
    <lineage>
        <taxon>Bacteria</taxon>
        <taxon>Pseudomonadati</taxon>
        <taxon>Acidobacteriota</taxon>
        <taxon>Terriglobia</taxon>
        <taxon>Terriglobales</taxon>
        <taxon>Acidobacteriaceae</taxon>
        <taxon>Edaphobacter</taxon>
    </lineage>
</organism>
<evidence type="ECO:0000256" key="4">
    <source>
        <dbReference type="ARBA" id="ARBA00022982"/>
    </source>
</evidence>
<accession>A0A4Q7YPU9</accession>
<feature type="domain" description="Cytochrome c" evidence="8">
    <location>
        <begin position="142"/>
        <end position="266"/>
    </location>
</feature>
<protein>
    <submittedName>
        <fullName evidence="9">Mono/diheme cytochrome c family protein</fullName>
    </submittedName>
</protein>
<dbReference type="GO" id="GO:0009055">
    <property type="term" value="F:electron transfer activity"/>
    <property type="evidence" value="ECO:0007669"/>
    <property type="project" value="InterPro"/>
</dbReference>
<feature type="domain" description="Cytochrome c" evidence="8">
    <location>
        <begin position="45"/>
        <end position="124"/>
    </location>
</feature>
<evidence type="ECO:0000259" key="8">
    <source>
        <dbReference type="PROSITE" id="PS51007"/>
    </source>
</evidence>
<dbReference type="Pfam" id="PF13442">
    <property type="entry name" value="Cytochrome_CBB3"/>
    <property type="match status" value="1"/>
</dbReference>
<feature type="region of interest" description="Disordered" evidence="7">
    <location>
        <begin position="1"/>
        <end position="32"/>
    </location>
</feature>
<reference evidence="9 10" key="1">
    <citation type="submission" date="2019-02" db="EMBL/GenBank/DDBJ databases">
        <title>Genomic Encyclopedia of Archaeal and Bacterial Type Strains, Phase II (KMG-II): from individual species to whole genera.</title>
        <authorList>
            <person name="Goeker M."/>
        </authorList>
    </citation>
    <scope>NUCLEOTIDE SEQUENCE [LARGE SCALE GENOMIC DNA]</scope>
    <source>
        <strain evidence="9 10">DSM 18101</strain>
    </source>
</reference>
<gene>
    <name evidence="9" type="ORF">BDD14_1197</name>
</gene>
<proteinExistence type="predicted"/>
<evidence type="ECO:0000256" key="5">
    <source>
        <dbReference type="ARBA" id="ARBA00023004"/>
    </source>
</evidence>
<evidence type="ECO:0000256" key="6">
    <source>
        <dbReference type="PROSITE-ProRule" id="PRU00433"/>
    </source>
</evidence>
<evidence type="ECO:0000313" key="10">
    <source>
        <dbReference type="Proteomes" id="UP000292958"/>
    </source>
</evidence>
<evidence type="ECO:0000256" key="7">
    <source>
        <dbReference type="SAM" id="MobiDB-lite"/>
    </source>
</evidence>
<dbReference type="PROSITE" id="PS51007">
    <property type="entry name" value="CYTC"/>
    <property type="match status" value="2"/>
</dbReference>
<keyword evidence="2 6" id="KW-0349">Heme</keyword>
<evidence type="ECO:0000313" key="9">
    <source>
        <dbReference type="EMBL" id="RZU39802.1"/>
    </source>
</evidence>
<dbReference type="Proteomes" id="UP000292958">
    <property type="component" value="Unassembled WGS sequence"/>
</dbReference>
<dbReference type="Gene3D" id="1.10.760.10">
    <property type="entry name" value="Cytochrome c-like domain"/>
    <property type="match status" value="2"/>
</dbReference>
<keyword evidence="4" id="KW-0249">Electron transport</keyword>
<dbReference type="AlphaFoldDB" id="A0A4Q7YPU9"/>
<keyword evidence="5 6" id="KW-0408">Iron</keyword>
<dbReference type="PANTHER" id="PTHR37823">
    <property type="entry name" value="CYTOCHROME C-553-LIKE"/>
    <property type="match status" value="1"/>
</dbReference>
<dbReference type="InterPro" id="IPR051811">
    <property type="entry name" value="Cytochrome_c550/c551-like"/>
</dbReference>
<evidence type="ECO:0000256" key="1">
    <source>
        <dbReference type="ARBA" id="ARBA00022448"/>
    </source>
</evidence>
<keyword evidence="3 6" id="KW-0479">Metal-binding</keyword>
<dbReference type="Pfam" id="PF00034">
    <property type="entry name" value="Cytochrom_C"/>
    <property type="match status" value="1"/>
</dbReference>
<dbReference type="EMBL" id="SHKW01000001">
    <property type="protein sequence ID" value="RZU39802.1"/>
    <property type="molecule type" value="Genomic_DNA"/>
</dbReference>
<dbReference type="SUPFAM" id="SSF46626">
    <property type="entry name" value="Cytochrome c"/>
    <property type="match status" value="2"/>
</dbReference>
<dbReference type="GO" id="GO:0046872">
    <property type="term" value="F:metal ion binding"/>
    <property type="evidence" value="ECO:0007669"/>
    <property type="project" value="UniProtKB-KW"/>
</dbReference>
<sequence length="266" mass="28753">MAIVGVLPGPVMAQPQEPNLQTPPRKSPTRNSHDFLGLGRVPDAEAAKRGEPLYKENCATCHGADARGAQAPNLVRSVFVLHDEKGEGIGQVIRNGRPQGGMPAFPNLSDSQQYDIAEYLHEQVELAANRGLYKHSDTMTSGDAVKGKTLFAENCAACHSVTGDLAKIGAKYPQPAAMLARMAWPANPGPRQATVITADGVKQSGTLVHYDDFETTLRTAEGSSLTWPTDSVKVEIPDKLAGHRALLPRYSDDDLHHLTRYLLTLK</sequence>
<dbReference type="GO" id="GO:0020037">
    <property type="term" value="F:heme binding"/>
    <property type="evidence" value="ECO:0007669"/>
    <property type="project" value="InterPro"/>
</dbReference>
<dbReference type="InterPro" id="IPR036909">
    <property type="entry name" value="Cyt_c-like_dom_sf"/>
</dbReference>
<comment type="caution">
    <text evidence="9">The sequence shown here is derived from an EMBL/GenBank/DDBJ whole genome shotgun (WGS) entry which is preliminary data.</text>
</comment>